<feature type="transmembrane region" description="Helical" evidence="1">
    <location>
        <begin position="156"/>
        <end position="180"/>
    </location>
</feature>
<feature type="transmembrane region" description="Helical" evidence="1">
    <location>
        <begin position="192"/>
        <end position="214"/>
    </location>
</feature>
<keyword evidence="1" id="KW-0812">Transmembrane</keyword>
<feature type="transmembrane region" description="Helical" evidence="1">
    <location>
        <begin position="16"/>
        <end position="33"/>
    </location>
</feature>
<protein>
    <submittedName>
        <fullName evidence="2">Uncharacterized protein</fullName>
    </submittedName>
</protein>
<keyword evidence="3" id="KW-1185">Reference proteome</keyword>
<name>A0ABW0ICA8_9BACT</name>
<sequence>MLERLFNLYLEHPLELIHDIATIAPVILGIFYADTKKYEVRFLILFFLIIFFRNLISNIYAANKINNIFLYNFIGFIEVITFGLIYYFSVNRPNYKKIIVLTASIVFLTNIVFWEKNEFSAGIFTITRIYSLFLALLYFMEILAEMRVKNILKHSLFWISSGIIIQATGTILIFLFSKVILSTKTTPEIFFVYWNFILVTYIAFCLFVSVGFWVSKYDKDNYTVEE</sequence>
<reference evidence="3" key="1">
    <citation type="journal article" date="2019" name="Int. J. Syst. Evol. Microbiol.">
        <title>The Global Catalogue of Microorganisms (GCM) 10K type strain sequencing project: providing services to taxonomists for standard genome sequencing and annotation.</title>
        <authorList>
            <consortium name="The Broad Institute Genomics Platform"/>
            <consortium name="The Broad Institute Genome Sequencing Center for Infectious Disease"/>
            <person name="Wu L."/>
            <person name="Ma J."/>
        </authorList>
    </citation>
    <scope>NUCLEOTIDE SEQUENCE [LARGE SCALE GENOMIC DNA]</scope>
    <source>
        <strain evidence="3">CCUG 55250</strain>
    </source>
</reference>
<accession>A0ABW0ICA8</accession>
<evidence type="ECO:0000313" key="2">
    <source>
        <dbReference type="EMBL" id="MFC5411145.1"/>
    </source>
</evidence>
<evidence type="ECO:0000256" key="1">
    <source>
        <dbReference type="SAM" id="Phobius"/>
    </source>
</evidence>
<dbReference type="EMBL" id="JBHSMA010000005">
    <property type="protein sequence ID" value="MFC5411145.1"/>
    <property type="molecule type" value="Genomic_DNA"/>
</dbReference>
<evidence type="ECO:0000313" key="3">
    <source>
        <dbReference type="Proteomes" id="UP001596106"/>
    </source>
</evidence>
<organism evidence="2 3">
    <name type="scientific">Larkinella bovis</name>
    <dbReference type="NCBI Taxonomy" id="683041"/>
    <lineage>
        <taxon>Bacteria</taxon>
        <taxon>Pseudomonadati</taxon>
        <taxon>Bacteroidota</taxon>
        <taxon>Cytophagia</taxon>
        <taxon>Cytophagales</taxon>
        <taxon>Spirosomataceae</taxon>
        <taxon>Larkinella</taxon>
    </lineage>
</organism>
<keyword evidence="1" id="KW-0472">Membrane</keyword>
<gene>
    <name evidence="2" type="ORF">ACFPMF_17620</name>
</gene>
<feature type="transmembrane region" description="Helical" evidence="1">
    <location>
        <begin position="40"/>
        <end position="62"/>
    </location>
</feature>
<dbReference type="RefSeq" id="WP_379847662.1">
    <property type="nucleotide sequence ID" value="NZ_JBHSMA010000005.1"/>
</dbReference>
<feature type="transmembrane region" description="Helical" evidence="1">
    <location>
        <begin position="95"/>
        <end position="113"/>
    </location>
</feature>
<keyword evidence="1" id="KW-1133">Transmembrane helix</keyword>
<feature type="transmembrane region" description="Helical" evidence="1">
    <location>
        <begin position="119"/>
        <end position="144"/>
    </location>
</feature>
<feature type="transmembrane region" description="Helical" evidence="1">
    <location>
        <begin position="68"/>
        <end position="88"/>
    </location>
</feature>
<dbReference type="Proteomes" id="UP001596106">
    <property type="component" value="Unassembled WGS sequence"/>
</dbReference>
<comment type="caution">
    <text evidence="2">The sequence shown here is derived from an EMBL/GenBank/DDBJ whole genome shotgun (WGS) entry which is preliminary data.</text>
</comment>
<proteinExistence type="predicted"/>